<reference evidence="1 2" key="1">
    <citation type="submission" date="2012-11" db="EMBL/GenBank/DDBJ databases">
        <authorList>
            <person name="Huguet-Tapia J.C."/>
            <person name="Durkin A.S."/>
            <person name="Pettis G.S."/>
            <person name="Badger J.H."/>
        </authorList>
    </citation>
    <scope>NUCLEOTIDE SEQUENCE [LARGE SCALE GENOMIC DNA]</scope>
    <source>
        <strain evidence="1 2">91-03</strain>
    </source>
</reference>
<accession>L1L1L0</accession>
<proteinExistence type="predicted"/>
<organism evidence="1 2">
    <name type="scientific">Streptomyces ipomoeae 91-03</name>
    <dbReference type="NCBI Taxonomy" id="698759"/>
    <lineage>
        <taxon>Bacteria</taxon>
        <taxon>Bacillati</taxon>
        <taxon>Actinomycetota</taxon>
        <taxon>Actinomycetes</taxon>
        <taxon>Kitasatosporales</taxon>
        <taxon>Streptomycetaceae</taxon>
        <taxon>Streptomyces</taxon>
    </lineage>
</organism>
<evidence type="ECO:0000313" key="1">
    <source>
        <dbReference type="EMBL" id="EKX66961.1"/>
    </source>
</evidence>
<evidence type="ECO:0000313" key="2">
    <source>
        <dbReference type="Proteomes" id="UP000010411"/>
    </source>
</evidence>
<dbReference type="Proteomes" id="UP000010411">
    <property type="component" value="Unassembled WGS sequence"/>
</dbReference>
<dbReference type="EMBL" id="AEJC01000183">
    <property type="protein sequence ID" value="EKX66961.1"/>
    <property type="molecule type" value="Genomic_DNA"/>
</dbReference>
<gene>
    <name evidence="1" type="ORF">STRIP9103_00797</name>
</gene>
<sequence>MTGGWCRTLARVPRCSTNLSGAAPQTPFSHQGLPLGAFGRVRVGCGWSRPRGGAACRYSLAPLQG</sequence>
<dbReference type="PATRIC" id="fig|698759.3.peg.2478"/>
<keyword evidence="2" id="KW-1185">Reference proteome</keyword>
<name>L1L1L0_9ACTN</name>
<comment type="caution">
    <text evidence="1">The sequence shown here is derived from an EMBL/GenBank/DDBJ whole genome shotgun (WGS) entry which is preliminary data.</text>
</comment>
<protein>
    <submittedName>
        <fullName evidence="1">Uncharacterized protein</fullName>
    </submittedName>
</protein>
<dbReference type="AlphaFoldDB" id="L1L1L0"/>